<feature type="transmembrane region" description="Helical" evidence="12">
    <location>
        <begin position="109"/>
        <end position="128"/>
    </location>
</feature>
<comment type="similarity">
    <text evidence="12">Belongs to the pannexin family.</text>
</comment>
<keyword evidence="4" id="KW-1003">Cell membrane</keyword>
<evidence type="ECO:0000256" key="6">
    <source>
        <dbReference type="ARBA" id="ARBA00022868"/>
    </source>
</evidence>
<evidence type="ECO:0000256" key="5">
    <source>
        <dbReference type="ARBA" id="ARBA00022692"/>
    </source>
</evidence>
<organism evidence="13 14">
    <name type="scientific">Artemia franciscana</name>
    <name type="common">Brine shrimp</name>
    <name type="synonym">Artemia sanfranciscana</name>
    <dbReference type="NCBI Taxonomy" id="6661"/>
    <lineage>
        <taxon>Eukaryota</taxon>
        <taxon>Metazoa</taxon>
        <taxon>Ecdysozoa</taxon>
        <taxon>Arthropoda</taxon>
        <taxon>Crustacea</taxon>
        <taxon>Branchiopoda</taxon>
        <taxon>Anostraca</taxon>
        <taxon>Artemiidae</taxon>
        <taxon>Artemia</taxon>
    </lineage>
</organism>
<dbReference type="Proteomes" id="UP001187531">
    <property type="component" value="Unassembled WGS sequence"/>
</dbReference>
<dbReference type="Pfam" id="PF00876">
    <property type="entry name" value="Innexin"/>
    <property type="match status" value="1"/>
</dbReference>
<evidence type="ECO:0000313" key="14">
    <source>
        <dbReference type="Proteomes" id="UP001187531"/>
    </source>
</evidence>
<dbReference type="EMBL" id="JAVRJZ010000011">
    <property type="protein sequence ID" value="KAK2716942.1"/>
    <property type="molecule type" value="Genomic_DNA"/>
</dbReference>
<comment type="function">
    <text evidence="12">Structural component of the gap junctions.</text>
</comment>
<dbReference type="GO" id="GO:0005921">
    <property type="term" value="C:gap junction"/>
    <property type="evidence" value="ECO:0007669"/>
    <property type="project" value="UniProtKB-SubCell"/>
</dbReference>
<keyword evidence="7" id="KW-0965">Cell junction</keyword>
<keyword evidence="6" id="KW-0303">Gap junction</keyword>
<dbReference type="PRINTS" id="PR01262">
    <property type="entry name" value="INNEXIN"/>
</dbReference>
<evidence type="ECO:0000256" key="9">
    <source>
        <dbReference type="ARBA" id="ARBA00023065"/>
    </source>
</evidence>
<feature type="transmembrane region" description="Helical" evidence="12">
    <location>
        <begin position="176"/>
        <end position="200"/>
    </location>
</feature>
<protein>
    <recommendedName>
        <fullName evidence="12">Innexin</fullName>
    </recommendedName>
</protein>
<accession>A0AA88I7Z3</accession>
<evidence type="ECO:0000256" key="10">
    <source>
        <dbReference type="ARBA" id="ARBA00023136"/>
    </source>
</evidence>
<evidence type="ECO:0000256" key="7">
    <source>
        <dbReference type="ARBA" id="ARBA00022949"/>
    </source>
</evidence>
<sequence>MQIFYEYLANLFKKDRVTIDNVIFKLHYRFTVFILVGCTLIIWLYQCLHPPIICTGDDTKKYHTTYCWIHSTFTVQDNLGKEVGVGVAYPGVRSFTGREEKKDITYYQYVYFCLCLQALLFYIPHYIWKNRCSKNLELLVQNLSLPIDDERTRREQINLLCDCFVDNLKTNNMNAWVYFCCEILNCFNVVFQSYLLNIFLGYEFVNYGSQILNHLHQNPMESVDPMERIFPKLAKCTVYEWGFSGTIQRKDLICLLALNIFTEKIYAFLWFWLIILFLLSLLAVIYRIILFCFRPIRGWSLSVGARLRDNLHINTVNKKCSVGDWFLLRLLEKNMDPVVFGEFIKRLEFILHP</sequence>
<evidence type="ECO:0000256" key="11">
    <source>
        <dbReference type="ARBA" id="ARBA00023303"/>
    </source>
</evidence>
<evidence type="ECO:0000256" key="12">
    <source>
        <dbReference type="RuleBase" id="RU010713"/>
    </source>
</evidence>
<keyword evidence="9 12" id="KW-0406">Ion transport</keyword>
<dbReference type="PANTHER" id="PTHR11893">
    <property type="entry name" value="INNEXIN"/>
    <property type="match status" value="1"/>
</dbReference>
<evidence type="ECO:0000256" key="1">
    <source>
        <dbReference type="ARBA" id="ARBA00004610"/>
    </source>
</evidence>
<keyword evidence="14" id="KW-1185">Reference proteome</keyword>
<comment type="caution">
    <text evidence="13">The sequence shown here is derived from an EMBL/GenBank/DDBJ whole genome shotgun (WGS) entry which is preliminary data.</text>
</comment>
<evidence type="ECO:0000256" key="4">
    <source>
        <dbReference type="ARBA" id="ARBA00022475"/>
    </source>
</evidence>
<evidence type="ECO:0000256" key="8">
    <source>
        <dbReference type="ARBA" id="ARBA00022989"/>
    </source>
</evidence>
<dbReference type="GO" id="GO:0034220">
    <property type="term" value="P:monoatomic ion transmembrane transport"/>
    <property type="evidence" value="ECO:0007669"/>
    <property type="project" value="UniProtKB-KW"/>
</dbReference>
<dbReference type="InterPro" id="IPR000990">
    <property type="entry name" value="Innexin"/>
</dbReference>
<evidence type="ECO:0000256" key="2">
    <source>
        <dbReference type="ARBA" id="ARBA00004651"/>
    </source>
</evidence>
<keyword evidence="5 12" id="KW-0812">Transmembrane</keyword>
<dbReference type="PANTHER" id="PTHR11893:SF38">
    <property type="entry name" value="INNEXIN INX7"/>
    <property type="match status" value="1"/>
</dbReference>
<dbReference type="AlphaFoldDB" id="A0AA88I7Z3"/>
<feature type="transmembrane region" description="Helical" evidence="12">
    <location>
        <begin position="26"/>
        <end position="45"/>
    </location>
</feature>
<evidence type="ECO:0000256" key="3">
    <source>
        <dbReference type="ARBA" id="ARBA00022448"/>
    </source>
</evidence>
<reference evidence="13" key="1">
    <citation type="submission" date="2023-07" db="EMBL/GenBank/DDBJ databases">
        <title>Chromosome-level genome assembly of Artemia franciscana.</title>
        <authorList>
            <person name="Jo E."/>
        </authorList>
    </citation>
    <scope>NUCLEOTIDE SEQUENCE</scope>
    <source>
        <tissue evidence="13">Whole body</tissue>
    </source>
</reference>
<proteinExistence type="inferred from homology"/>
<dbReference type="GO" id="GO:0005886">
    <property type="term" value="C:plasma membrane"/>
    <property type="evidence" value="ECO:0007669"/>
    <property type="project" value="UniProtKB-SubCell"/>
</dbReference>
<name>A0AA88I7Z3_ARTSF</name>
<keyword evidence="8 12" id="KW-1133">Transmembrane helix</keyword>
<dbReference type="GO" id="GO:0005243">
    <property type="term" value="F:gap junction channel activity"/>
    <property type="evidence" value="ECO:0007669"/>
    <property type="project" value="TreeGrafter"/>
</dbReference>
<keyword evidence="3 12" id="KW-0813">Transport</keyword>
<dbReference type="GO" id="GO:0007602">
    <property type="term" value="P:phototransduction"/>
    <property type="evidence" value="ECO:0007669"/>
    <property type="project" value="TreeGrafter"/>
</dbReference>
<gene>
    <name evidence="12" type="primary">inx</name>
    <name evidence="13" type="ORF">QYM36_007179</name>
</gene>
<evidence type="ECO:0000313" key="13">
    <source>
        <dbReference type="EMBL" id="KAK2716942.1"/>
    </source>
</evidence>
<feature type="transmembrane region" description="Helical" evidence="12">
    <location>
        <begin position="265"/>
        <end position="289"/>
    </location>
</feature>
<keyword evidence="10 12" id="KW-0472">Membrane</keyword>
<comment type="subcellular location">
    <subcellularLocation>
        <location evidence="1">Cell junction</location>
        <location evidence="1">Gap junction</location>
    </subcellularLocation>
    <subcellularLocation>
        <location evidence="2 12">Cell membrane</location>
        <topology evidence="2 12">Multi-pass membrane protein</topology>
    </subcellularLocation>
</comment>
<dbReference type="PROSITE" id="PS51013">
    <property type="entry name" value="PANNEXIN"/>
    <property type="match status" value="1"/>
</dbReference>
<keyword evidence="11 12" id="KW-0407">Ion channel</keyword>